<dbReference type="Proteomes" id="UP000198943">
    <property type="component" value="Unassembled WGS sequence"/>
</dbReference>
<evidence type="ECO:0000313" key="2">
    <source>
        <dbReference type="Proteomes" id="UP000198943"/>
    </source>
</evidence>
<evidence type="ECO:0000313" key="1">
    <source>
        <dbReference type="EMBL" id="SDC18357.1"/>
    </source>
</evidence>
<keyword evidence="2" id="KW-1185">Reference proteome</keyword>
<dbReference type="EMBL" id="FMYW01000003">
    <property type="protein sequence ID" value="SDC18357.1"/>
    <property type="molecule type" value="Genomic_DNA"/>
</dbReference>
<protein>
    <submittedName>
        <fullName evidence="1">Uncharacterized protein</fullName>
    </submittedName>
</protein>
<gene>
    <name evidence="1" type="ORF">SAMN04487864_103129</name>
</gene>
<sequence>MNCLQGSRRRLLFLFMFFLITAAMFVTGCGEEEKYNKEKAQILDELKQVQLIKIPEGLEGKALDAAIDELAHKHKAGLEQIDNRLKELGEKYGKADAKFKSETEELRKTLKQDHVEWMKAAVAPKIKGDAVMGVGIGCRWKEIAVILGEPIEKKQTAGLTEFKYSGLVFNEIRDHGETDGKSLPPSYGPDAYYMTGNGYKTGSGIQIGMTKAEVLECYKGKLASLDDRTDPKFIIMRYDPTPDHKHEYNQFMQLTDGKLTRLIVAKH</sequence>
<dbReference type="AlphaFoldDB" id="A0A1G6JI44"/>
<organism evidence="1 2">
    <name type="scientific">Succiniclasticum ruminis</name>
    <dbReference type="NCBI Taxonomy" id="40841"/>
    <lineage>
        <taxon>Bacteria</taxon>
        <taxon>Bacillati</taxon>
        <taxon>Bacillota</taxon>
        <taxon>Negativicutes</taxon>
        <taxon>Acidaminococcales</taxon>
        <taxon>Acidaminococcaceae</taxon>
        <taxon>Succiniclasticum</taxon>
    </lineage>
</organism>
<proteinExistence type="predicted"/>
<accession>A0A1G6JI44</accession>
<reference evidence="2" key="1">
    <citation type="submission" date="2016-10" db="EMBL/GenBank/DDBJ databases">
        <authorList>
            <person name="Varghese N."/>
            <person name="Submissions S."/>
        </authorList>
    </citation>
    <scope>NUCLEOTIDE SEQUENCE [LARGE SCALE GENOMIC DNA]</scope>
    <source>
        <strain evidence="2">DSM 11005</strain>
    </source>
</reference>
<name>A0A1G6JI44_9FIRM</name>